<dbReference type="Proteomes" id="UP001369086">
    <property type="component" value="Unassembled WGS sequence"/>
</dbReference>
<comment type="subcellular location">
    <subcellularLocation>
        <location evidence="1">Secreted</location>
        <location evidence="1">Extracellular space</location>
        <location evidence="1">Extracellular matrix</location>
    </subcellularLocation>
</comment>
<keyword evidence="6" id="KW-0677">Repeat</keyword>
<dbReference type="InterPro" id="IPR026823">
    <property type="entry name" value="cEGF"/>
</dbReference>
<sequence>MIPTLLASSRLVLLLLLVVYQQSDCSPSPAVPTMDCTAVQCLPLETACIEEGAPSGDRGTLQHSSPDTASCCPVCLKKGCRCRGYQLWDCISAGYTEGIVPAGGSYLVDSGSTECSCPARVGGEIECRFLPCPELPPNCLEVWDPLEEPQSVQGGVGCPQCKKTGCVIDGRELEEGESFAVPPCKVCSCLGSGALLCTPEKDCEGWKGGAGATKGSGSPQPALLGAPTQPKKKLKHLAQLSQRGVPRSPQGAKHAEKQERAEPMASRGGAQILGALRSEAEKGPWVTQVRASRVSWPLRTDQGATQFDRQERVESTESLGQNVRLGATHTRNGITQPGATHRVIWPLKIDQRATQTEEQEQEASNRIGDSGVSNTGATRRGHFRSSMRATEQHSGNRVVSVTVEGPRSVTVGATFKVQHGESQSGATPSERKEAGSGASQGPQTGATHRRRRPQIMGIVGRIGVTSKPEEKPGATHVSGDTGLQQRSFPAAPGSTQVPQTSGQGVTLRRGSKEGPHTVQQTGNQTVMSQSSLDPCCAEGRRLAAENRKCTEAPSTGKETDTCRVTRMFCCLTATEEGVCQAGVTAARQGGGVCQGQPMGSCADDTARLCCECCALGMRALSLSLPCSLSPSAPPLPLSCTHSFITCCEWEGLSRREPRGPQGAHRSTGLLNPCSQFCTDTGQSLLCSCFPGYQLNSDLKSCKDIDECITGQHSCSRLQRCINSPGSFRCSLESEVCPQGYAPNHRGRCSDTNECDTDPAPCTPGFNCINTIGSFTCHRHIISCGRGYHASEDGTRCTDVDECVTGVHRCADSQICTNAPGTYRCQCARGYQAEQNSRRCEDIDECAQNSGRVCAQNCHNTPGSYHCRCEGGYSLAADNRNCQDVNECESSPCSQECANVFGSYHCYCQKGFVLNQKDKTTCEDIDECSLHGSPSLCSYRCVNSPGSFHCACPELGYELASNGRNCRDQDECALGTHNCTSPESCFNIEGGFRCLSVQCPPGYLRTEEHVCERESCSHSSFSSQLQCQSLPQRVSFHQLSFPSSLRTPVPIFRIAPSPPVFSGDRVEIRIIGGNEEGFFSARSSDRYSGLVSVLASPPSVPRDFLLLVEMTLQRHGAPTRFQAQLRVFVTPPPL</sequence>
<protein>
    <submittedName>
        <fullName evidence="15">Fibulin-2-like isoform X2</fullName>
    </submittedName>
</protein>
<dbReference type="PANTHER" id="PTHR24034:SF111">
    <property type="entry name" value="FIBULIN-2-LIKE ISOFORM X1"/>
    <property type="match status" value="1"/>
</dbReference>
<dbReference type="SUPFAM" id="SSF57184">
    <property type="entry name" value="Growth factor receptor domain"/>
    <property type="match status" value="3"/>
</dbReference>
<feature type="region of interest" description="Disordered" evidence="11">
    <location>
        <begin position="210"/>
        <end position="266"/>
    </location>
</feature>
<feature type="domain" description="EGF-like" evidence="14">
    <location>
        <begin position="798"/>
        <end position="840"/>
    </location>
</feature>
<dbReference type="InterPro" id="IPR009030">
    <property type="entry name" value="Growth_fac_rcpt_cys_sf"/>
</dbReference>
<dbReference type="SMART" id="SM00104">
    <property type="entry name" value="ANATO"/>
    <property type="match status" value="2"/>
</dbReference>
<dbReference type="PROSITE" id="PS01186">
    <property type="entry name" value="EGF_2"/>
    <property type="match status" value="2"/>
</dbReference>
<evidence type="ECO:0000256" key="4">
    <source>
        <dbReference type="ARBA" id="ARBA00022530"/>
    </source>
</evidence>
<evidence type="ECO:0000256" key="3">
    <source>
        <dbReference type="ARBA" id="ARBA00022525"/>
    </source>
</evidence>
<dbReference type="InterPro" id="IPR018097">
    <property type="entry name" value="EGF_Ca-bd_CS"/>
</dbReference>
<proteinExistence type="inferred from homology"/>
<keyword evidence="3" id="KW-0964">Secreted</keyword>
<feature type="domain" description="EGF-like" evidence="14">
    <location>
        <begin position="841"/>
        <end position="882"/>
    </location>
</feature>
<evidence type="ECO:0000256" key="8">
    <source>
        <dbReference type="ARBA" id="ARBA00023157"/>
    </source>
</evidence>
<evidence type="ECO:0000313" key="15">
    <source>
        <dbReference type="EMBL" id="KAK6464939.1"/>
    </source>
</evidence>
<keyword evidence="12" id="KW-0732">Signal</keyword>
<accession>A0ABR0Y0T7</accession>
<dbReference type="SMART" id="SM00181">
    <property type="entry name" value="EGF"/>
    <property type="match status" value="8"/>
</dbReference>
<dbReference type="InterPro" id="IPR050751">
    <property type="entry name" value="ECM_structural_protein"/>
</dbReference>
<keyword evidence="16" id="KW-1185">Reference proteome</keyword>
<dbReference type="PANTHER" id="PTHR24034">
    <property type="entry name" value="EGF-LIKE DOMAIN-CONTAINING PROTEIN"/>
    <property type="match status" value="1"/>
</dbReference>
<evidence type="ECO:0000256" key="2">
    <source>
        <dbReference type="ARBA" id="ARBA00006127"/>
    </source>
</evidence>
<dbReference type="InterPro" id="IPR055088">
    <property type="entry name" value="Fibulin_C"/>
</dbReference>
<dbReference type="Pfam" id="PF22914">
    <property type="entry name" value="Fibulin_C"/>
    <property type="match status" value="1"/>
</dbReference>
<feature type="compositionally biased region" description="Basic and acidic residues" evidence="11">
    <location>
        <begin position="253"/>
        <end position="262"/>
    </location>
</feature>
<dbReference type="InterPro" id="IPR056612">
    <property type="entry name" value="FIBL-2_dom"/>
</dbReference>
<feature type="compositionally biased region" description="Polar residues" evidence="11">
    <location>
        <begin position="437"/>
        <end position="446"/>
    </location>
</feature>
<dbReference type="SMART" id="SM00179">
    <property type="entry name" value="EGF_CA"/>
    <property type="match status" value="7"/>
</dbReference>
<feature type="signal peptide" evidence="12">
    <location>
        <begin position="1"/>
        <end position="25"/>
    </location>
</feature>
<feature type="domain" description="Anaphylatoxin-like" evidence="13">
    <location>
        <begin position="535"/>
        <end position="570"/>
    </location>
</feature>
<dbReference type="Gene3D" id="2.10.25.10">
    <property type="entry name" value="Laminin"/>
    <property type="match status" value="8"/>
</dbReference>
<dbReference type="InterPro" id="IPR049883">
    <property type="entry name" value="NOTCH1_EGF-like"/>
</dbReference>
<keyword evidence="4" id="KW-0272">Extracellular matrix</keyword>
<dbReference type="InterPro" id="IPR001881">
    <property type="entry name" value="EGF-like_Ca-bd_dom"/>
</dbReference>
<dbReference type="CDD" id="cd00054">
    <property type="entry name" value="EGF_CA"/>
    <property type="match status" value="5"/>
</dbReference>
<dbReference type="InterPro" id="IPR000152">
    <property type="entry name" value="EGF-type_Asp/Asn_hydroxyl_site"/>
</dbReference>
<dbReference type="PROSITE" id="PS50026">
    <property type="entry name" value="EGF_3"/>
    <property type="match status" value="3"/>
</dbReference>
<keyword evidence="9" id="KW-0325">Glycoprotein</keyword>
<dbReference type="InterPro" id="IPR000742">
    <property type="entry name" value="EGF"/>
</dbReference>
<evidence type="ECO:0000259" key="13">
    <source>
        <dbReference type="PROSITE" id="PS01178"/>
    </source>
</evidence>
<evidence type="ECO:0000256" key="6">
    <source>
        <dbReference type="ARBA" id="ARBA00022737"/>
    </source>
</evidence>
<reference evidence="15 16" key="1">
    <citation type="submission" date="2021-05" db="EMBL/GenBank/DDBJ databases">
        <authorList>
            <person name="Zahm M."/>
            <person name="Klopp C."/>
            <person name="Cabau C."/>
            <person name="Kuhl H."/>
            <person name="Suciu R."/>
            <person name="Ciorpac M."/>
            <person name="Holostenco D."/>
            <person name="Gessner J."/>
            <person name="Wuertz S."/>
            <person name="Hohne C."/>
            <person name="Stock M."/>
            <person name="Gislard M."/>
            <person name="Lluch J."/>
            <person name="Milhes M."/>
            <person name="Lampietro C."/>
            <person name="Lopez Roques C."/>
            <person name="Donnadieu C."/>
            <person name="Du K."/>
            <person name="Schartl M."/>
            <person name="Guiguen Y."/>
        </authorList>
    </citation>
    <scope>NUCLEOTIDE SEQUENCE [LARGE SCALE GENOMIC DNA]</scope>
    <source>
        <strain evidence="15">Hh-F2</strain>
        <tissue evidence="15">Blood</tissue>
    </source>
</reference>
<feature type="compositionally biased region" description="Polar residues" evidence="11">
    <location>
        <begin position="387"/>
        <end position="399"/>
    </location>
</feature>
<evidence type="ECO:0000256" key="11">
    <source>
        <dbReference type="SAM" id="MobiDB-lite"/>
    </source>
</evidence>
<dbReference type="InterPro" id="IPR000020">
    <property type="entry name" value="Anaphylatoxin/fibulin"/>
</dbReference>
<dbReference type="Pfam" id="PF12662">
    <property type="entry name" value="cEGF"/>
    <property type="match status" value="1"/>
</dbReference>
<evidence type="ECO:0000259" key="14">
    <source>
        <dbReference type="PROSITE" id="PS50026"/>
    </source>
</evidence>
<evidence type="ECO:0000256" key="10">
    <source>
        <dbReference type="PROSITE-ProRule" id="PRU00076"/>
    </source>
</evidence>
<keyword evidence="5 10" id="KW-0245">EGF-like domain</keyword>
<evidence type="ECO:0000256" key="7">
    <source>
        <dbReference type="ARBA" id="ARBA00022837"/>
    </source>
</evidence>
<comment type="caution">
    <text evidence="10">Lacks conserved residue(s) required for the propagation of feature annotation.</text>
</comment>
<feature type="domain" description="EGF-like" evidence="14">
    <location>
        <begin position="883"/>
        <end position="922"/>
    </location>
</feature>
<dbReference type="EMBL" id="JAHFZB010000303">
    <property type="protein sequence ID" value="KAK6464939.1"/>
    <property type="molecule type" value="Genomic_DNA"/>
</dbReference>
<organism evidence="15 16">
    <name type="scientific">Huso huso</name>
    <name type="common">Beluga</name>
    <name type="synonym">Acipenser huso</name>
    <dbReference type="NCBI Taxonomy" id="61971"/>
    <lineage>
        <taxon>Eukaryota</taxon>
        <taxon>Metazoa</taxon>
        <taxon>Chordata</taxon>
        <taxon>Craniata</taxon>
        <taxon>Vertebrata</taxon>
        <taxon>Euteleostomi</taxon>
        <taxon>Actinopterygii</taxon>
        <taxon>Chondrostei</taxon>
        <taxon>Acipenseriformes</taxon>
        <taxon>Acipenseridae</taxon>
        <taxon>Huso</taxon>
    </lineage>
</organism>
<dbReference type="PROSITE" id="PS01178">
    <property type="entry name" value="ANAPHYLATOXIN_2"/>
    <property type="match status" value="1"/>
</dbReference>
<comment type="similarity">
    <text evidence="2">Belongs to the fibulin family.</text>
</comment>
<dbReference type="Pfam" id="PF24532">
    <property type="entry name" value="FIBL-2"/>
    <property type="match status" value="1"/>
</dbReference>
<keyword evidence="8" id="KW-1015">Disulfide bond</keyword>
<comment type="caution">
    <text evidence="15">The sequence shown here is derived from an EMBL/GenBank/DDBJ whole genome shotgun (WGS) entry which is preliminary data.</text>
</comment>
<name>A0ABR0Y0T7_HUSHU</name>
<keyword evidence="7" id="KW-0106">Calcium</keyword>
<feature type="compositionally biased region" description="Polar residues" evidence="11">
    <location>
        <begin position="481"/>
        <end position="504"/>
    </location>
</feature>
<dbReference type="PROSITE" id="PS01187">
    <property type="entry name" value="EGF_CA"/>
    <property type="match status" value="3"/>
</dbReference>
<evidence type="ECO:0000256" key="5">
    <source>
        <dbReference type="ARBA" id="ARBA00022536"/>
    </source>
</evidence>
<feature type="region of interest" description="Disordered" evidence="11">
    <location>
        <begin position="353"/>
        <end position="524"/>
    </location>
</feature>
<dbReference type="Pfam" id="PF07645">
    <property type="entry name" value="EGF_CA"/>
    <property type="match status" value="5"/>
</dbReference>
<feature type="chain" id="PRO_5045240842" evidence="12">
    <location>
        <begin position="26"/>
        <end position="1133"/>
    </location>
</feature>
<evidence type="ECO:0000256" key="12">
    <source>
        <dbReference type="SAM" id="SignalP"/>
    </source>
</evidence>
<dbReference type="PROSITE" id="PS00010">
    <property type="entry name" value="ASX_HYDROXYL"/>
    <property type="match status" value="4"/>
</dbReference>
<evidence type="ECO:0000256" key="1">
    <source>
        <dbReference type="ARBA" id="ARBA00004498"/>
    </source>
</evidence>
<gene>
    <name evidence="15" type="ORF">HHUSO_G36832</name>
</gene>
<evidence type="ECO:0000313" key="16">
    <source>
        <dbReference type="Proteomes" id="UP001369086"/>
    </source>
</evidence>
<evidence type="ECO:0000256" key="9">
    <source>
        <dbReference type="ARBA" id="ARBA00023180"/>
    </source>
</evidence>